<keyword evidence="3" id="KW-1185">Reference proteome</keyword>
<proteinExistence type="predicted"/>
<evidence type="ECO:0000259" key="1">
    <source>
        <dbReference type="PROSITE" id="PS51352"/>
    </source>
</evidence>
<organism evidence="2 3">
    <name type="scientific">Aequorivita vladivostokensis</name>
    <dbReference type="NCBI Taxonomy" id="171194"/>
    <lineage>
        <taxon>Bacteria</taxon>
        <taxon>Pseudomonadati</taxon>
        <taxon>Bacteroidota</taxon>
        <taxon>Flavobacteriia</taxon>
        <taxon>Flavobacteriales</taxon>
        <taxon>Flavobacteriaceae</taxon>
        <taxon>Aequorivita</taxon>
    </lineage>
</organism>
<reference evidence="2 3" key="1">
    <citation type="submission" date="2014-10" db="EMBL/GenBank/DDBJ databases">
        <title>Genome sequencing of Vitellibacter vladivostokensis KMM 3516.</title>
        <authorList>
            <person name="Thevarajoo S."/>
            <person name="Selvaratnam C."/>
            <person name="Goh K.M."/>
            <person name="Chong C.S."/>
        </authorList>
    </citation>
    <scope>NUCLEOTIDE SEQUENCE [LARGE SCALE GENOMIC DNA]</scope>
    <source>
        <strain evidence="2 3">KMM 3516</strain>
    </source>
</reference>
<feature type="domain" description="Thioredoxin" evidence="1">
    <location>
        <begin position="341"/>
        <end position="480"/>
    </location>
</feature>
<dbReference type="Gene3D" id="3.40.30.10">
    <property type="entry name" value="Glutaredoxin"/>
    <property type="match status" value="1"/>
</dbReference>
<evidence type="ECO:0000313" key="2">
    <source>
        <dbReference type="EMBL" id="KJJ39503.1"/>
    </source>
</evidence>
<evidence type="ECO:0000313" key="3">
    <source>
        <dbReference type="Proteomes" id="UP000033497"/>
    </source>
</evidence>
<protein>
    <recommendedName>
        <fullName evidence="1">Thioredoxin domain-containing protein</fullName>
    </recommendedName>
</protein>
<sequence length="480" mass="56294">MQDKGRLHLFFNPYILVSLFRKILPLLLLTIVLSCKDKEGALQTTTWIGGQIINPTMDYIIFSRGNEILDTVKLDSKNFFLYKTDKIKAGLYNLKHNESQVFYIEPGDSLLLHLNTMDFDESLAYSGKGGEKNNLMMDLYLTNEKENQNLSNWYRLSSEEFTHKIDSLKQLKFQEYEDFISKNEVSEGFKKIALANIKYDYFRKKEIYAAANRNNREKFSDDFFAYRDDIDFKREDLAFYYPYYRFMNQYFENLVFSEYKNNVGIDRNSYDFKYRKIVLIDSMVTSDTLKNSLLRQNALWYLLYANNAEEGQRFFDQFSKMNTDKKHLAEVAEMLETTMQLTPGKTVPNVALVNADNVVEDLHSVIKTPTVIYFWSGQSPSHYKNIHSRAAELKSKYPEYAFLGINTDTHFKKWRQTIAKSGYNPMQEFQIENLSDAEKKLLVKYKNSAIVLDKNGVILEGKTNLFNTNFEELLLGFLNR</sequence>
<dbReference type="PROSITE" id="PS51352">
    <property type="entry name" value="THIOREDOXIN_2"/>
    <property type="match status" value="1"/>
</dbReference>
<name>A0ABR5DL48_9FLAO</name>
<dbReference type="Proteomes" id="UP000033497">
    <property type="component" value="Unassembled WGS sequence"/>
</dbReference>
<dbReference type="SUPFAM" id="SSF52833">
    <property type="entry name" value="Thioredoxin-like"/>
    <property type="match status" value="1"/>
</dbReference>
<dbReference type="PROSITE" id="PS51257">
    <property type="entry name" value="PROKAR_LIPOPROTEIN"/>
    <property type="match status" value="1"/>
</dbReference>
<accession>A0ABR5DL48</accession>
<dbReference type="InterPro" id="IPR036249">
    <property type="entry name" value="Thioredoxin-like_sf"/>
</dbReference>
<dbReference type="EMBL" id="JSVU01000002">
    <property type="protein sequence ID" value="KJJ39503.1"/>
    <property type="molecule type" value="Genomic_DNA"/>
</dbReference>
<gene>
    <name evidence="2" type="ORF">MB09_04550</name>
</gene>
<dbReference type="InterPro" id="IPR013766">
    <property type="entry name" value="Thioredoxin_domain"/>
</dbReference>
<comment type="caution">
    <text evidence="2">The sequence shown here is derived from an EMBL/GenBank/DDBJ whole genome shotgun (WGS) entry which is preliminary data.</text>
</comment>